<keyword evidence="5" id="KW-1185">Reference proteome</keyword>
<dbReference type="Gene3D" id="3.40.50.150">
    <property type="entry name" value="Vaccinia Virus protein VP39"/>
    <property type="match status" value="1"/>
</dbReference>
<comment type="caution">
    <text evidence="4">The sequence shown here is derived from an EMBL/GenBank/DDBJ whole genome shotgun (WGS) entry which is preliminary data.</text>
</comment>
<comment type="similarity">
    <text evidence="2">Belongs to the class I-like SAM-binding methyltransferase superfamily. Erg6/SMT family.</text>
</comment>
<evidence type="ECO:0000256" key="2">
    <source>
        <dbReference type="ARBA" id="ARBA00038188"/>
    </source>
</evidence>
<name>A0ABR0YCL1_HUSHU</name>
<dbReference type="InterPro" id="IPR041698">
    <property type="entry name" value="Methyltransf_25"/>
</dbReference>
<evidence type="ECO:0000313" key="5">
    <source>
        <dbReference type="Proteomes" id="UP001369086"/>
    </source>
</evidence>
<dbReference type="SUPFAM" id="SSF53335">
    <property type="entry name" value="S-adenosyl-L-methionine-dependent methyltransferases"/>
    <property type="match status" value="1"/>
</dbReference>
<evidence type="ECO:0000313" key="4">
    <source>
        <dbReference type="EMBL" id="KAK6470367.1"/>
    </source>
</evidence>
<evidence type="ECO:0000256" key="1">
    <source>
        <dbReference type="ARBA" id="ARBA00022679"/>
    </source>
</evidence>
<reference evidence="4 5" key="1">
    <citation type="submission" date="2021-05" db="EMBL/GenBank/DDBJ databases">
        <authorList>
            <person name="Zahm M."/>
            <person name="Klopp C."/>
            <person name="Cabau C."/>
            <person name="Kuhl H."/>
            <person name="Suciu R."/>
            <person name="Ciorpac M."/>
            <person name="Holostenco D."/>
            <person name="Gessner J."/>
            <person name="Wuertz S."/>
            <person name="Hohne C."/>
            <person name="Stock M."/>
            <person name="Gislard M."/>
            <person name="Lluch J."/>
            <person name="Milhes M."/>
            <person name="Lampietro C."/>
            <person name="Lopez Roques C."/>
            <person name="Donnadieu C."/>
            <person name="Du K."/>
            <person name="Schartl M."/>
            <person name="Guiguen Y."/>
        </authorList>
    </citation>
    <scope>NUCLEOTIDE SEQUENCE [LARGE SCALE GENOMIC DNA]</scope>
    <source>
        <strain evidence="4">Hh-F2</strain>
        <tissue evidence="4">Blood</tissue>
    </source>
</reference>
<dbReference type="EMBL" id="JAHFZB010000035">
    <property type="protein sequence ID" value="KAK6470367.1"/>
    <property type="molecule type" value="Genomic_DNA"/>
</dbReference>
<accession>A0ABR0YCL1</accession>
<dbReference type="PANTHER" id="PTHR44068:SF1">
    <property type="entry name" value="HYPOTHETICAL LOC100005854"/>
    <property type="match status" value="1"/>
</dbReference>
<evidence type="ECO:0000259" key="3">
    <source>
        <dbReference type="Pfam" id="PF13649"/>
    </source>
</evidence>
<dbReference type="Proteomes" id="UP001369086">
    <property type="component" value="Unassembled WGS sequence"/>
</dbReference>
<proteinExistence type="inferred from homology"/>
<protein>
    <submittedName>
        <fullName evidence="4">Methyltransferase YdaC-like</fullName>
    </submittedName>
</protein>
<organism evidence="4 5">
    <name type="scientific">Huso huso</name>
    <name type="common">Beluga</name>
    <name type="synonym">Acipenser huso</name>
    <dbReference type="NCBI Taxonomy" id="61971"/>
    <lineage>
        <taxon>Eukaryota</taxon>
        <taxon>Metazoa</taxon>
        <taxon>Chordata</taxon>
        <taxon>Craniata</taxon>
        <taxon>Vertebrata</taxon>
        <taxon>Euteleostomi</taxon>
        <taxon>Actinopterygii</taxon>
        <taxon>Chondrostei</taxon>
        <taxon>Acipenseriformes</taxon>
        <taxon>Acipenseridae</taxon>
        <taxon>Huso</taxon>
    </lineage>
</organism>
<feature type="domain" description="Methyltransferase" evidence="3">
    <location>
        <begin position="49"/>
        <end position="146"/>
    </location>
</feature>
<dbReference type="Pfam" id="PF13649">
    <property type="entry name" value="Methyltransf_25"/>
    <property type="match status" value="1"/>
</dbReference>
<dbReference type="InterPro" id="IPR050447">
    <property type="entry name" value="Erg6_SMT_methyltransf"/>
</dbReference>
<dbReference type="PANTHER" id="PTHR44068">
    <property type="entry name" value="ZGC:194242"/>
    <property type="match status" value="1"/>
</dbReference>
<gene>
    <name evidence="4" type="ORF">HHUSO_G30562</name>
</gene>
<dbReference type="InterPro" id="IPR029063">
    <property type="entry name" value="SAM-dependent_MTases_sf"/>
</dbReference>
<sequence>MVTKIITQHLGHPKSTLMGWVTQSLMKRTNRFLEENAVRLCEIQADNTVLEVGFGPGLGLQEAVQYLTDPRGKLLGLDYSEYMHKVARERLRDHIASGKVRLFQGRVESIPLPACSVDKVYHCNCHLYWPDMRAGNAELLRVMRPGALMVSTLNLDYLRWGRSLGFLQGVNVEPKPYLEALRAAGFTDVRLEEKYDKGRKFEAIFATAEK</sequence>
<keyword evidence="1" id="KW-0808">Transferase</keyword>